<gene>
    <name evidence="2" type="ORF">ONB1V03_LOCUS2067</name>
</gene>
<dbReference type="SUPFAM" id="SSF54695">
    <property type="entry name" value="POZ domain"/>
    <property type="match status" value="1"/>
</dbReference>
<dbReference type="InterPro" id="IPR000210">
    <property type="entry name" value="BTB/POZ_dom"/>
</dbReference>
<proteinExistence type="predicted"/>
<dbReference type="InterPro" id="IPR011705">
    <property type="entry name" value="BACK"/>
</dbReference>
<keyword evidence="3" id="KW-1185">Reference proteome</keyword>
<dbReference type="PROSITE" id="PS50097">
    <property type="entry name" value="BTB"/>
    <property type="match status" value="1"/>
</dbReference>
<dbReference type="GO" id="GO:0048512">
    <property type="term" value="P:circadian behavior"/>
    <property type="evidence" value="ECO:0007669"/>
    <property type="project" value="TreeGrafter"/>
</dbReference>
<dbReference type="InterPro" id="IPR052407">
    <property type="entry name" value="BTB_POZ_domain_cont_9"/>
</dbReference>
<dbReference type="Gene3D" id="3.30.710.10">
    <property type="entry name" value="Potassium Channel Kv1.1, Chain A"/>
    <property type="match status" value="1"/>
</dbReference>
<feature type="domain" description="BTB" evidence="1">
    <location>
        <begin position="66"/>
        <end position="133"/>
    </location>
</feature>
<sequence>MLSNDKRLGLLNSVALNGKYIDFYSHKKRRFAGNTTDDQTSDSLVMDMKDMIITNYSQLYLSTKFSDIVIKVEDQSMPCHKLVLGSQSDFFDRLFETQMLESTQSEVELKETDPQLFRLLLKLTYCGRIHLQSLDPTDVIKLYGLIQRYQFNGFEAPFLSKIKTFVNTSNVWQLLETSMASHLSDCQTVCHNFLDTICVTDSLLSEDFFELSVETLKTILVRNSLRFSEVDLFLLAKKFIDVNKLDDNTSDELIRCVRLPLMRYEDLLSIVGNSGLVSDKRLMDVMRSKSLIDNMDNTCRELVKNRALFHGL</sequence>
<dbReference type="OrthoDB" id="6510073at2759"/>
<protein>
    <recommendedName>
        <fullName evidence="1">BTB domain-containing protein</fullName>
    </recommendedName>
</protein>
<dbReference type="PANTHER" id="PTHR46306">
    <property type="entry name" value="BTB/POZ DOMAIN-CONTAINING PROTEIN 9"/>
    <property type="match status" value="1"/>
</dbReference>
<dbReference type="EMBL" id="CAJPVJ010000447">
    <property type="protein sequence ID" value="CAG2162474.1"/>
    <property type="molecule type" value="Genomic_DNA"/>
</dbReference>
<reference evidence="2" key="1">
    <citation type="submission" date="2020-11" db="EMBL/GenBank/DDBJ databases">
        <authorList>
            <person name="Tran Van P."/>
        </authorList>
    </citation>
    <scope>NUCLEOTIDE SEQUENCE</scope>
</reference>
<dbReference type="GO" id="GO:0005737">
    <property type="term" value="C:cytoplasm"/>
    <property type="evidence" value="ECO:0007669"/>
    <property type="project" value="TreeGrafter"/>
</dbReference>
<evidence type="ECO:0000313" key="3">
    <source>
        <dbReference type="Proteomes" id="UP000728032"/>
    </source>
</evidence>
<dbReference type="InterPro" id="IPR011333">
    <property type="entry name" value="SKP1/BTB/POZ_sf"/>
</dbReference>
<name>A0A7R9LFT8_9ACAR</name>
<dbReference type="SMART" id="SM00875">
    <property type="entry name" value="BACK"/>
    <property type="match status" value="1"/>
</dbReference>
<organism evidence="2">
    <name type="scientific">Oppiella nova</name>
    <dbReference type="NCBI Taxonomy" id="334625"/>
    <lineage>
        <taxon>Eukaryota</taxon>
        <taxon>Metazoa</taxon>
        <taxon>Ecdysozoa</taxon>
        <taxon>Arthropoda</taxon>
        <taxon>Chelicerata</taxon>
        <taxon>Arachnida</taxon>
        <taxon>Acari</taxon>
        <taxon>Acariformes</taxon>
        <taxon>Sarcoptiformes</taxon>
        <taxon>Oribatida</taxon>
        <taxon>Brachypylina</taxon>
        <taxon>Oppioidea</taxon>
        <taxon>Oppiidae</taxon>
        <taxon>Oppiella</taxon>
    </lineage>
</organism>
<dbReference type="Pfam" id="PF00651">
    <property type="entry name" value="BTB"/>
    <property type="match status" value="1"/>
</dbReference>
<dbReference type="GO" id="GO:0008344">
    <property type="term" value="P:adult locomotory behavior"/>
    <property type="evidence" value="ECO:0007669"/>
    <property type="project" value="TreeGrafter"/>
</dbReference>
<dbReference type="EMBL" id="OC915272">
    <property type="protein sequence ID" value="CAD7639585.1"/>
    <property type="molecule type" value="Genomic_DNA"/>
</dbReference>
<dbReference type="Proteomes" id="UP000728032">
    <property type="component" value="Unassembled WGS sequence"/>
</dbReference>
<evidence type="ECO:0000259" key="1">
    <source>
        <dbReference type="PROSITE" id="PS50097"/>
    </source>
</evidence>
<evidence type="ECO:0000313" key="2">
    <source>
        <dbReference type="EMBL" id="CAD7639585.1"/>
    </source>
</evidence>
<dbReference type="SMART" id="SM00225">
    <property type="entry name" value="BTB"/>
    <property type="match status" value="1"/>
</dbReference>
<dbReference type="Gene3D" id="1.25.40.420">
    <property type="match status" value="1"/>
</dbReference>
<accession>A0A7R9LFT8</accession>
<dbReference type="PANTHER" id="PTHR46306:SF1">
    <property type="entry name" value="BTB_POZ DOMAIN-CONTAINING PROTEIN 9"/>
    <property type="match status" value="1"/>
</dbReference>
<dbReference type="Pfam" id="PF07707">
    <property type="entry name" value="BACK"/>
    <property type="match status" value="1"/>
</dbReference>
<dbReference type="AlphaFoldDB" id="A0A7R9LFT8"/>
<dbReference type="GO" id="GO:0050804">
    <property type="term" value="P:modulation of chemical synaptic transmission"/>
    <property type="evidence" value="ECO:0007669"/>
    <property type="project" value="TreeGrafter"/>
</dbReference>